<dbReference type="Gene3D" id="3.40.50.720">
    <property type="entry name" value="NAD(P)-binding Rossmann-like Domain"/>
    <property type="match status" value="1"/>
</dbReference>
<evidence type="ECO:0000256" key="4">
    <source>
        <dbReference type="SAM" id="MobiDB-lite"/>
    </source>
</evidence>
<dbReference type="GO" id="GO:0016491">
    <property type="term" value="F:oxidoreductase activity"/>
    <property type="evidence" value="ECO:0007669"/>
    <property type="project" value="UniProtKB-KW"/>
</dbReference>
<keyword evidence="6" id="KW-1185">Reference proteome</keyword>
<keyword evidence="2" id="KW-0521">NADP</keyword>
<dbReference type="Proteomes" id="UP000230002">
    <property type="component" value="Unassembled WGS sequence"/>
</dbReference>
<evidence type="ECO:0000256" key="3">
    <source>
        <dbReference type="ARBA" id="ARBA00023002"/>
    </source>
</evidence>
<organism evidence="5 6">
    <name type="scientific">Ganoderma sinense ZZ0214-1</name>
    <dbReference type="NCBI Taxonomy" id="1077348"/>
    <lineage>
        <taxon>Eukaryota</taxon>
        <taxon>Fungi</taxon>
        <taxon>Dikarya</taxon>
        <taxon>Basidiomycota</taxon>
        <taxon>Agaricomycotina</taxon>
        <taxon>Agaricomycetes</taxon>
        <taxon>Polyporales</taxon>
        <taxon>Polyporaceae</taxon>
        <taxon>Ganoderma</taxon>
    </lineage>
</organism>
<dbReference type="InterPro" id="IPR002347">
    <property type="entry name" value="SDR_fam"/>
</dbReference>
<evidence type="ECO:0000256" key="2">
    <source>
        <dbReference type="ARBA" id="ARBA00022857"/>
    </source>
</evidence>
<dbReference type="PRINTS" id="PR00081">
    <property type="entry name" value="GDHRDH"/>
</dbReference>
<dbReference type="PANTHER" id="PTHR24320">
    <property type="entry name" value="RETINOL DEHYDROGENASE"/>
    <property type="match status" value="1"/>
</dbReference>
<dbReference type="PANTHER" id="PTHR24320:SF282">
    <property type="entry name" value="WW DOMAIN-CONTAINING OXIDOREDUCTASE"/>
    <property type="match status" value="1"/>
</dbReference>
<keyword evidence="3" id="KW-0560">Oxidoreductase</keyword>
<protein>
    <submittedName>
        <fullName evidence="5">Uncharacterized protein</fullName>
    </submittedName>
</protein>
<dbReference type="EMBL" id="AYKW01000002">
    <property type="protein sequence ID" value="PIL36157.1"/>
    <property type="molecule type" value="Genomic_DNA"/>
</dbReference>
<dbReference type="Pfam" id="PF00106">
    <property type="entry name" value="adh_short"/>
    <property type="match status" value="1"/>
</dbReference>
<evidence type="ECO:0000256" key="1">
    <source>
        <dbReference type="ARBA" id="ARBA00006484"/>
    </source>
</evidence>
<feature type="compositionally biased region" description="Low complexity" evidence="4">
    <location>
        <begin position="182"/>
        <end position="193"/>
    </location>
</feature>
<reference evidence="5 6" key="1">
    <citation type="journal article" date="2015" name="Sci. Rep.">
        <title>Chromosome-level genome map provides insights into diverse defense mechanisms in the medicinal fungus Ganoderma sinense.</title>
        <authorList>
            <person name="Zhu Y."/>
            <person name="Xu J."/>
            <person name="Sun C."/>
            <person name="Zhou S."/>
            <person name="Xu H."/>
            <person name="Nelson D.R."/>
            <person name="Qian J."/>
            <person name="Song J."/>
            <person name="Luo H."/>
            <person name="Xiang L."/>
            <person name="Li Y."/>
            <person name="Xu Z."/>
            <person name="Ji A."/>
            <person name="Wang L."/>
            <person name="Lu S."/>
            <person name="Hayward A."/>
            <person name="Sun W."/>
            <person name="Li X."/>
            <person name="Schwartz D.C."/>
            <person name="Wang Y."/>
            <person name="Chen S."/>
        </authorList>
    </citation>
    <scope>NUCLEOTIDE SEQUENCE [LARGE SCALE GENOMIC DNA]</scope>
    <source>
        <strain evidence="5 6">ZZ0214-1</strain>
    </source>
</reference>
<dbReference type="InterPro" id="IPR036291">
    <property type="entry name" value="NAD(P)-bd_dom_sf"/>
</dbReference>
<dbReference type="OrthoDB" id="191139at2759"/>
<sequence>MSTALSLIYALCSPHILSSPPDRIPWHTSDIPNLSGKVALITGGTQGKGFEIAKTLAYAKARVLILARDEDRPDIALLQIKRHCRVHEKFVPDVRFIQCDLANLSDVKRVGDELCELESRLDVVVCDAGVGIQAFDVSADGIDRHFAITHLAHFLLINRLLPLLRRTASTLPPHRSPPTSPTPSRTSTRSRAPRAPRIICLTSNLHSVSSRSVQFISNAELSFESGSAQSPLALYARAKLATVLFVRALARHLGQDVLAVAVDPGAVHPDQSNQLLKAYGPLWGSALRALTGPFERSVSGASLTALWAATGLRVEHGEEVWERWQGAYVSAVGVVGGESEMARDEGREAQLWKMSEDLAKRRLGNDALRPWTE</sequence>
<comment type="caution">
    <text evidence="5">The sequence shown here is derived from an EMBL/GenBank/DDBJ whole genome shotgun (WGS) entry which is preliminary data.</text>
</comment>
<gene>
    <name evidence="5" type="ORF">GSI_01817</name>
</gene>
<comment type="similarity">
    <text evidence="1">Belongs to the short-chain dehydrogenases/reductases (SDR) family.</text>
</comment>
<dbReference type="SUPFAM" id="SSF51735">
    <property type="entry name" value="NAD(P)-binding Rossmann-fold domains"/>
    <property type="match status" value="1"/>
</dbReference>
<evidence type="ECO:0000313" key="6">
    <source>
        <dbReference type="Proteomes" id="UP000230002"/>
    </source>
</evidence>
<dbReference type="AlphaFoldDB" id="A0A2G8SQW3"/>
<name>A0A2G8SQW3_9APHY</name>
<evidence type="ECO:0000313" key="5">
    <source>
        <dbReference type="EMBL" id="PIL36157.1"/>
    </source>
</evidence>
<proteinExistence type="inferred from homology"/>
<dbReference type="STRING" id="1077348.A0A2G8SQW3"/>
<feature type="region of interest" description="Disordered" evidence="4">
    <location>
        <begin position="169"/>
        <end position="193"/>
    </location>
</feature>
<accession>A0A2G8SQW3</accession>